<feature type="region of interest" description="Disordered" evidence="1">
    <location>
        <begin position="1"/>
        <end position="36"/>
    </location>
</feature>
<evidence type="ECO:0000313" key="2">
    <source>
        <dbReference type="EMBL" id="OCH95470.1"/>
    </source>
</evidence>
<dbReference type="EMBL" id="KV722336">
    <property type="protein sequence ID" value="OCH95470.1"/>
    <property type="molecule type" value="Genomic_DNA"/>
</dbReference>
<dbReference type="AlphaFoldDB" id="A0A8E2DTC8"/>
<organism evidence="2 3">
    <name type="scientific">Obba rivulosa</name>
    <dbReference type="NCBI Taxonomy" id="1052685"/>
    <lineage>
        <taxon>Eukaryota</taxon>
        <taxon>Fungi</taxon>
        <taxon>Dikarya</taxon>
        <taxon>Basidiomycota</taxon>
        <taxon>Agaricomycotina</taxon>
        <taxon>Agaricomycetes</taxon>
        <taxon>Polyporales</taxon>
        <taxon>Gelatoporiaceae</taxon>
        <taxon>Obba</taxon>
    </lineage>
</organism>
<evidence type="ECO:0000256" key="1">
    <source>
        <dbReference type="SAM" id="MobiDB-lite"/>
    </source>
</evidence>
<accession>A0A8E2DTC8</accession>
<feature type="compositionally biased region" description="Low complexity" evidence="1">
    <location>
        <begin position="12"/>
        <end position="21"/>
    </location>
</feature>
<dbReference type="OrthoDB" id="2804192at2759"/>
<reference evidence="2 3" key="1">
    <citation type="submission" date="2016-07" db="EMBL/GenBank/DDBJ databases">
        <title>Draft genome of the white-rot fungus Obba rivulosa 3A-2.</title>
        <authorList>
            <consortium name="DOE Joint Genome Institute"/>
            <person name="Miettinen O."/>
            <person name="Riley R."/>
            <person name="Acob R."/>
            <person name="Barry K."/>
            <person name="Cullen D."/>
            <person name="De Vries R."/>
            <person name="Hainaut M."/>
            <person name="Hatakka A."/>
            <person name="Henrissat B."/>
            <person name="Hilden K."/>
            <person name="Kuo R."/>
            <person name="Labutti K."/>
            <person name="Lipzen A."/>
            <person name="Makela M.R."/>
            <person name="Sandor L."/>
            <person name="Spatafora J.W."/>
            <person name="Grigoriev I.V."/>
            <person name="Hibbett D.S."/>
        </authorList>
    </citation>
    <scope>NUCLEOTIDE SEQUENCE [LARGE SCALE GENOMIC DNA]</scope>
    <source>
        <strain evidence="2 3">3A-2</strain>
    </source>
</reference>
<evidence type="ECO:0000313" key="3">
    <source>
        <dbReference type="Proteomes" id="UP000250043"/>
    </source>
</evidence>
<name>A0A8E2DTC8_9APHY</name>
<protein>
    <submittedName>
        <fullName evidence="2">Uncharacterized protein</fullName>
    </submittedName>
</protein>
<gene>
    <name evidence="2" type="ORF">OBBRIDRAFT_580687</name>
</gene>
<proteinExistence type="predicted"/>
<keyword evidence="3" id="KW-1185">Reference proteome</keyword>
<dbReference type="Proteomes" id="UP000250043">
    <property type="component" value="Unassembled WGS sequence"/>
</dbReference>
<sequence length="246" mass="27396">MGIFAKGPQEPSSASGGSRRSSPTRISERKQFTRSRSPATRILLDPSVNLQESPGWTGSPSIFPRHKHTIPASIKFFLSSGLHITVRLPWAPAPRCIALDIRQTAENALLICSLGYAAVKLRTYTREPLSPDIWISIELSLLIVAALIYFLWTRLVWSSLPTPNISTRTQYPPERPASPRLPDNRDARRATALIASGASRNNEAGFVWMTVPKNYRSVPFVSSVDIITHMFVLLPPCSLFRRPLSH</sequence>